<name>A0A2Z7ABW6_9LAMI</name>
<proteinExistence type="predicted"/>
<dbReference type="AlphaFoldDB" id="A0A2Z7ABW6"/>
<sequence length="86" mass="9921">MLPHIPIMVAGLAATDNEVHQQGSKYYELGQIKTFTDKEFQVTSTNKPTKENLAVQIYTRMERWIEGYIIGNSRNRPRSSEDYSQV</sequence>
<organism evidence="1 2">
    <name type="scientific">Dorcoceras hygrometricum</name>
    <dbReference type="NCBI Taxonomy" id="472368"/>
    <lineage>
        <taxon>Eukaryota</taxon>
        <taxon>Viridiplantae</taxon>
        <taxon>Streptophyta</taxon>
        <taxon>Embryophyta</taxon>
        <taxon>Tracheophyta</taxon>
        <taxon>Spermatophyta</taxon>
        <taxon>Magnoliopsida</taxon>
        <taxon>eudicotyledons</taxon>
        <taxon>Gunneridae</taxon>
        <taxon>Pentapetalae</taxon>
        <taxon>asterids</taxon>
        <taxon>lamiids</taxon>
        <taxon>Lamiales</taxon>
        <taxon>Gesneriaceae</taxon>
        <taxon>Didymocarpoideae</taxon>
        <taxon>Trichosporeae</taxon>
        <taxon>Loxocarpinae</taxon>
        <taxon>Dorcoceras</taxon>
    </lineage>
</organism>
<evidence type="ECO:0000313" key="2">
    <source>
        <dbReference type="Proteomes" id="UP000250235"/>
    </source>
</evidence>
<reference evidence="1 2" key="1">
    <citation type="journal article" date="2015" name="Proc. Natl. Acad. Sci. U.S.A.">
        <title>The resurrection genome of Boea hygrometrica: A blueprint for survival of dehydration.</title>
        <authorList>
            <person name="Xiao L."/>
            <person name="Yang G."/>
            <person name="Zhang L."/>
            <person name="Yang X."/>
            <person name="Zhao S."/>
            <person name="Ji Z."/>
            <person name="Zhou Q."/>
            <person name="Hu M."/>
            <person name="Wang Y."/>
            <person name="Chen M."/>
            <person name="Xu Y."/>
            <person name="Jin H."/>
            <person name="Xiao X."/>
            <person name="Hu G."/>
            <person name="Bao F."/>
            <person name="Hu Y."/>
            <person name="Wan P."/>
            <person name="Li L."/>
            <person name="Deng X."/>
            <person name="Kuang T."/>
            <person name="Xiang C."/>
            <person name="Zhu J.K."/>
            <person name="Oliver M.J."/>
            <person name="He Y."/>
        </authorList>
    </citation>
    <scope>NUCLEOTIDE SEQUENCE [LARGE SCALE GENOMIC DNA]</scope>
    <source>
        <strain evidence="2">cv. XS01</strain>
    </source>
</reference>
<evidence type="ECO:0000313" key="1">
    <source>
        <dbReference type="EMBL" id="KZV18855.1"/>
    </source>
</evidence>
<keyword evidence="2" id="KW-1185">Reference proteome</keyword>
<protein>
    <submittedName>
        <fullName evidence="1">Uncharacterized protein</fullName>
    </submittedName>
</protein>
<dbReference type="EMBL" id="KV017185">
    <property type="protein sequence ID" value="KZV18855.1"/>
    <property type="molecule type" value="Genomic_DNA"/>
</dbReference>
<gene>
    <name evidence="1" type="ORF">F511_08661</name>
</gene>
<accession>A0A2Z7ABW6</accession>
<dbReference type="Proteomes" id="UP000250235">
    <property type="component" value="Unassembled WGS sequence"/>
</dbReference>